<comment type="caution">
    <text evidence="2">Lacks conserved residue(s) required for the propagation of feature annotation.</text>
</comment>
<reference evidence="7" key="1">
    <citation type="submission" date="2017-02" db="UniProtKB">
        <authorList>
            <consortium name="WormBaseParasite"/>
        </authorList>
    </citation>
    <scope>IDENTIFICATION</scope>
</reference>
<dbReference type="CDD" id="cd00041">
    <property type="entry name" value="CUB"/>
    <property type="match status" value="3"/>
</dbReference>
<dbReference type="STRING" id="451379.A0A0N5AUD8"/>
<dbReference type="InterPro" id="IPR000859">
    <property type="entry name" value="CUB_dom"/>
</dbReference>
<dbReference type="PANTHER" id="PTHR22991">
    <property type="entry name" value="PROTEIN CBG13490"/>
    <property type="match status" value="1"/>
</dbReference>
<dbReference type="SMART" id="SM00034">
    <property type="entry name" value="CLECT"/>
    <property type="match status" value="1"/>
</dbReference>
<keyword evidence="1" id="KW-1015">Disulfide bond</keyword>
<feature type="domain" description="C-type lectin" evidence="5">
    <location>
        <begin position="32"/>
        <end position="135"/>
    </location>
</feature>
<dbReference type="InterPro" id="IPR016186">
    <property type="entry name" value="C-type_lectin-like/link_sf"/>
</dbReference>
<dbReference type="CDD" id="cd00037">
    <property type="entry name" value="CLECT"/>
    <property type="match status" value="1"/>
</dbReference>
<organism evidence="6 7">
    <name type="scientific">Syphacia muris</name>
    <dbReference type="NCBI Taxonomy" id="451379"/>
    <lineage>
        <taxon>Eukaryota</taxon>
        <taxon>Metazoa</taxon>
        <taxon>Ecdysozoa</taxon>
        <taxon>Nematoda</taxon>
        <taxon>Chromadorea</taxon>
        <taxon>Rhabditida</taxon>
        <taxon>Spirurina</taxon>
        <taxon>Oxyuridomorpha</taxon>
        <taxon>Oxyuroidea</taxon>
        <taxon>Oxyuridae</taxon>
        <taxon>Syphacia</taxon>
    </lineage>
</organism>
<evidence type="ECO:0000259" key="4">
    <source>
        <dbReference type="PROSITE" id="PS01180"/>
    </source>
</evidence>
<keyword evidence="6" id="KW-1185">Reference proteome</keyword>
<evidence type="ECO:0000256" key="3">
    <source>
        <dbReference type="SAM" id="SignalP"/>
    </source>
</evidence>
<dbReference type="Gene3D" id="2.60.120.290">
    <property type="entry name" value="Spermadhesin, CUB domain"/>
    <property type="match status" value="3"/>
</dbReference>
<proteinExistence type="predicted"/>
<evidence type="ECO:0000259" key="5">
    <source>
        <dbReference type="PROSITE" id="PS50041"/>
    </source>
</evidence>
<dbReference type="SUPFAM" id="SSF56436">
    <property type="entry name" value="C-type lectin-like"/>
    <property type="match status" value="1"/>
</dbReference>
<feature type="chain" id="PRO_5005893437" evidence="3">
    <location>
        <begin position="21"/>
        <end position="508"/>
    </location>
</feature>
<evidence type="ECO:0000313" key="7">
    <source>
        <dbReference type="WBParaSite" id="SMUV_0000847101-mRNA-1"/>
    </source>
</evidence>
<dbReference type="Gene3D" id="3.10.100.10">
    <property type="entry name" value="Mannose-Binding Protein A, subunit A"/>
    <property type="match status" value="1"/>
</dbReference>
<dbReference type="WBParaSite" id="SMUV_0000847101-mRNA-1">
    <property type="protein sequence ID" value="SMUV_0000847101-mRNA-1"/>
    <property type="gene ID" value="SMUV_0000847101"/>
</dbReference>
<name>A0A0N5AUD8_9BILA</name>
<dbReference type="SMART" id="SM00042">
    <property type="entry name" value="CUB"/>
    <property type="match status" value="3"/>
</dbReference>
<evidence type="ECO:0000256" key="1">
    <source>
        <dbReference type="ARBA" id="ARBA00023157"/>
    </source>
</evidence>
<protein>
    <submittedName>
        <fullName evidence="7">Deleted in malignant brain tumors 1 protein</fullName>
    </submittedName>
</protein>
<dbReference type="SUPFAM" id="SSF49854">
    <property type="entry name" value="Spermadhesin, CUB domain"/>
    <property type="match status" value="3"/>
</dbReference>
<feature type="domain" description="CUB" evidence="4">
    <location>
        <begin position="157"/>
        <end position="277"/>
    </location>
</feature>
<dbReference type="PANTHER" id="PTHR22991:SF40">
    <property type="entry name" value="PROTEIN CBG13490"/>
    <property type="match status" value="1"/>
</dbReference>
<dbReference type="PROSITE" id="PS01180">
    <property type="entry name" value="CUB"/>
    <property type="match status" value="3"/>
</dbReference>
<feature type="domain" description="CUB" evidence="4">
    <location>
        <begin position="396"/>
        <end position="508"/>
    </location>
</feature>
<evidence type="ECO:0000313" key="6">
    <source>
        <dbReference type="Proteomes" id="UP000046393"/>
    </source>
</evidence>
<dbReference type="InterPro" id="IPR016187">
    <property type="entry name" value="CTDL_fold"/>
</dbReference>
<sequence>MLTFIALFGIYIVIVPSAFAATCDQQWTLYRDDKYCIRYFADLKARNDAETDCNNLNGQLVTIQNAFENSQVKQLKGDEKVHIGLKYDRTTNSFIWPDNTNPQYTNLVPNFNTRTDNYGTCVGMGASGKWTNVDCTDETLGYVCIKDVDNVVAANTCPDPDESYMNRGTISSPTYPNNYAVNLDCSYTLSAKSSHTISVTIDDLVLGDNDQLVFYNGYTAQAKSILACFKGNTVCNDKPAQTTFESTAHIVRVAFTSQGTGKWKFTWHGVPDDVDPITTNQCPSPTYVYRESGTINSPAYPQTYSNNNDCTYLLSAAHGYKIKLSFPTLTLPNGDYIELYENSLIAAKSPFASTSNNGIKAQTLLSIPYSDVKVVFHSGTIGGGKWSLVWSSMLECPTNVFTTSGQIQSPGYPSSYQSLMRCTYNLRTAYGGRISINFNEINMDSASDIIKIYEGWSQIGTPVVISGSKKSFQYNSTTNQVMLIFTSGSLQQPWYRWSATFSTFYGNL</sequence>
<feature type="domain" description="CUB" evidence="4">
    <location>
        <begin position="282"/>
        <end position="345"/>
    </location>
</feature>
<evidence type="ECO:0000256" key="2">
    <source>
        <dbReference type="PROSITE-ProRule" id="PRU00059"/>
    </source>
</evidence>
<feature type="signal peptide" evidence="3">
    <location>
        <begin position="1"/>
        <end position="20"/>
    </location>
</feature>
<dbReference type="InterPro" id="IPR050976">
    <property type="entry name" value="Snaclec"/>
</dbReference>
<dbReference type="PROSITE" id="PS50041">
    <property type="entry name" value="C_TYPE_LECTIN_2"/>
    <property type="match status" value="1"/>
</dbReference>
<dbReference type="Pfam" id="PF00431">
    <property type="entry name" value="CUB"/>
    <property type="match status" value="3"/>
</dbReference>
<dbReference type="Proteomes" id="UP000046393">
    <property type="component" value="Unplaced"/>
</dbReference>
<keyword evidence="3" id="KW-0732">Signal</keyword>
<dbReference type="AlphaFoldDB" id="A0A0N5AUD8"/>
<dbReference type="InterPro" id="IPR001304">
    <property type="entry name" value="C-type_lectin-like"/>
</dbReference>
<dbReference type="InterPro" id="IPR035914">
    <property type="entry name" value="Sperma_CUB_dom_sf"/>
</dbReference>
<dbReference type="Pfam" id="PF00059">
    <property type="entry name" value="Lectin_C"/>
    <property type="match status" value="1"/>
</dbReference>
<accession>A0A0N5AUD8</accession>